<dbReference type="PROSITE" id="PS50994">
    <property type="entry name" value="INTEGRASE"/>
    <property type="match status" value="1"/>
</dbReference>
<reference evidence="3" key="1">
    <citation type="submission" date="2025-08" db="UniProtKB">
        <authorList>
            <consortium name="Ensembl"/>
        </authorList>
    </citation>
    <scope>IDENTIFICATION</scope>
</reference>
<accession>A0A8C1U0M7</accession>
<dbReference type="Ensembl" id="ENSCCRT00015030707.1">
    <property type="protein sequence ID" value="ENSCCRP00015029670.1"/>
    <property type="gene ID" value="ENSCCRG00015012507.1"/>
</dbReference>
<dbReference type="Pfam" id="PF17921">
    <property type="entry name" value="Integrase_H2C2"/>
    <property type="match status" value="1"/>
</dbReference>
<dbReference type="Gene3D" id="3.30.420.10">
    <property type="entry name" value="Ribonuclease H-like superfamily/Ribonuclease H"/>
    <property type="match status" value="1"/>
</dbReference>
<dbReference type="FunFam" id="1.10.340.70:FF:000001">
    <property type="entry name" value="Retrovirus-related Pol polyprotein from transposon gypsy-like Protein"/>
    <property type="match status" value="1"/>
</dbReference>
<evidence type="ECO:0000256" key="1">
    <source>
        <dbReference type="ARBA" id="ARBA00039658"/>
    </source>
</evidence>
<name>A0A8C1U0M7_CYPCA</name>
<dbReference type="FunFam" id="3.30.420.10:FF:000032">
    <property type="entry name" value="Retrovirus-related Pol polyprotein from transposon 297-like Protein"/>
    <property type="match status" value="1"/>
</dbReference>
<evidence type="ECO:0000313" key="3">
    <source>
        <dbReference type="Ensembl" id="ENSCCRP00015029670.1"/>
    </source>
</evidence>
<dbReference type="PANTHER" id="PTHR37984">
    <property type="entry name" value="PROTEIN CBG26694"/>
    <property type="match status" value="1"/>
</dbReference>
<dbReference type="Pfam" id="PF00665">
    <property type="entry name" value="rve"/>
    <property type="match status" value="1"/>
</dbReference>
<dbReference type="SUPFAM" id="SSF53098">
    <property type="entry name" value="Ribonuclease H-like"/>
    <property type="match status" value="1"/>
</dbReference>
<dbReference type="PANTHER" id="PTHR37984:SF15">
    <property type="entry name" value="INTEGRASE CATALYTIC DOMAIN-CONTAINING PROTEIN"/>
    <property type="match status" value="1"/>
</dbReference>
<dbReference type="InterPro" id="IPR036397">
    <property type="entry name" value="RNaseH_sf"/>
</dbReference>
<dbReference type="GO" id="GO:0015074">
    <property type="term" value="P:DNA integration"/>
    <property type="evidence" value="ECO:0007669"/>
    <property type="project" value="InterPro"/>
</dbReference>
<evidence type="ECO:0000313" key="4">
    <source>
        <dbReference type="Proteomes" id="UP000694700"/>
    </source>
</evidence>
<feature type="domain" description="Integrase catalytic" evidence="2">
    <location>
        <begin position="164"/>
        <end position="321"/>
    </location>
</feature>
<protein>
    <recommendedName>
        <fullName evidence="1">Gypsy retrotransposon integrase-like protein 1</fullName>
    </recommendedName>
</protein>
<dbReference type="AlphaFoldDB" id="A0A8C1U0M7"/>
<sequence length="354" mass="40918">MHVDAIPCSFDQNEGCDNLPEVPTFGETDLMEKQRSDPIIHEIIHQLETGETIPPPVRQELPTLPLLMRELKKLELRNGILYRRRQEGEHIQYQLVLPDSLRGMVLTCLHDEMGHLGIERTLDLARSRFYWPRMVADVERKIRTCPRCVCHKSLPEKAPLVNTKVTRPLELVCMDFLSIEPDSKNTKDVLVTTDFFTKYAVAVPTSNQKSRTVAKALWENFIVPYGIPEKLHSDQGADFESKTIKELCQLMGIHKIRTTPYHPRGNPVERFNHTLLSMLGTLKECDKVHWSSFVKPLVHAYNCTKHDSTGFTPYELMFGRQLRLPIDLAFNVPQNREQFKMHSQYVRGCKELMT</sequence>
<proteinExistence type="predicted"/>
<organism evidence="3 4">
    <name type="scientific">Cyprinus carpio</name>
    <name type="common">Common carp</name>
    <dbReference type="NCBI Taxonomy" id="7962"/>
    <lineage>
        <taxon>Eukaryota</taxon>
        <taxon>Metazoa</taxon>
        <taxon>Chordata</taxon>
        <taxon>Craniata</taxon>
        <taxon>Vertebrata</taxon>
        <taxon>Euteleostomi</taxon>
        <taxon>Actinopterygii</taxon>
        <taxon>Neopterygii</taxon>
        <taxon>Teleostei</taxon>
        <taxon>Ostariophysi</taxon>
        <taxon>Cypriniformes</taxon>
        <taxon>Cyprinidae</taxon>
        <taxon>Cyprininae</taxon>
        <taxon>Cyprinus</taxon>
    </lineage>
</organism>
<dbReference type="InterPro" id="IPR050951">
    <property type="entry name" value="Retrovirus_Pol_polyprotein"/>
</dbReference>
<dbReference type="Proteomes" id="UP000694700">
    <property type="component" value="Unplaced"/>
</dbReference>
<dbReference type="GO" id="GO:0003676">
    <property type="term" value="F:nucleic acid binding"/>
    <property type="evidence" value="ECO:0007669"/>
    <property type="project" value="InterPro"/>
</dbReference>
<dbReference type="InterPro" id="IPR012337">
    <property type="entry name" value="RNaseH-like_sf"/>
</dbReference>
<dbReference type="Gene3D" id="1.10.340.70">
    <property type="match status" value="1"/>
</dbReference>
<evidence type="ECO:0000259" key="2">
    <source>
        <dbReference type="PROSITE" id="PS50994"/>
    </source>
</evidence>
<dbReference type="InterPro" id="IPR041588">
    <property type="entry name" value="Integrase_H2C2"/>
</dbReference>
<dbReference type="InterPro" id="IPR001584">
    <property type="entry name" value="Integrase_cat-core"/>
</dbReference>